<keyword evidence="5 12" id="KW-0808">Transferase</keyword>
<dbReference type="InterPro" id="IPR041931">
    <property type="entry name" value="DNA_pol3_alpha_thumb_dom"/>
</dbReference>
<dbReference type="InterPro" id="IPR011708">
    <property type="entry name" value="DNA_pol3_alpha_NTPase_dom"/>
</dbReference>
<proteinExistence type="inferred from homology"/>
<dbReference type="GO" id="GO:0008408">
    <property type="term" value="F:3'-5' exonuclease activity"/>
    <property type="evidence" value="ECO:0007669"/>
    <property type="project" value="InterPro"/>
</dbReference>
<evidence type="ECO:0000256" key="8">
    <source>
        <dbReference type="ARBA" id="ARBA00022932"/>
    </source>
</evidence>
<comment type="catalytic activity">
    <reaction evidence="9">
        <text>DNA(n) + a 2'-deoxyribonucleoside 5'-triphosphate = DNA(n+1) + diphosphate</text>
        <dbReference type="Rhea" id="RHEA:22508"/>
        <dbReference type="Rhea" id="RHEA-COMP:17339"/>
        <dbReference type="Rhea" id="RHEA-COMP:17340"/>
        <dbReference type="ChEBI" id="CHEBI:33019"/>
        <dbReference type="ChEBI" id="CHEBI:61560"/>
        <dbReference type="ChEBI" id="CHEBI:173112"/>
        <dbReference type="EC" id="2.7.7.7"/>
    </reaction>
</comment>
<dbReference type="NCBIfam" id="TIGR00594">
    <property type="entry name" value="polc"/>
    <property type="match status" value="1"/>
</dbReference>
<feature type="compositionally biased region" description="Pro residues" evidence="10">
    <location>
        <begin position="1151"/>
        <end position="1173"/>
    </location>
</feature>
<evidence type="ECO:0000259" key="11">
    <source>
        <dbReference type="SMART" id="SM00481"/>
    </source>
</evidence>
<evidence type="ECO:0000256" key="5">
    <source>
        <dbReference type="ARBA" id="ARBA00022679"/>
    </source>
</evidence>
<dbReference type="InterPro" id="IPR040982">
    <property type="entry name" value="DNA_pol3_finger"/>
</dbReference>
<dbReference type="GO" id="GO:0006260">
    <property type="term" value="P:DNA replication"/>
    <property type="evidence" value="ECO:0007669"/>
    <property type="project" value="UniProtKB-KW"/>
</dbReference>
<dbReference type="GO" id="GO:0005737">
    <property type="term" value="C:cytoplasm"/>
    <property type="evidence" value="ECO:0007669"/>
    <property type="project" value="UniProtKB-SubCell"/>
</dbReference>
<evidence type="ECO:0000256" key="3">
    <source>
        <dbReference type="ARBA" id="ARBA00012417"/>
    </source>
</evidence>
<name>A0A6B1DCR6_9CHLR</name>
<dbReference type="SMART" id="SM00481">
    <property type="entry name" value="POLIIIAc"/>
    <property type="match status" value="1"/>
</dbReference>
<sequence>MSNDFVHLHTHSEYSLLDGLGRIDDLVNEAARLGHKALALTDHGAMHGVIEFYRACRNAEIKPIIGVEAYQTLWQRPMGGRDPQLDRENYHLLLLARNMTGYRNILKIVSHSNTDGFYYKPRVDHDFLAAHAEGILCTTGCLGAEVPALLSQGKENEAYERLGWYADVFGKENFFIEVQEHNIPELQQVNRTLIPWAEKFGLGLLVTNDVHYVSESDASPHEVLLCVQTNAKLNDNKRMRLSDQSYFLKSRQQMEDTFRPLLDLPASAFDNTLLVAEKCDLDLEDDNYHLPDMEIPESFTYETYLRHLTDQGVQRLYGDRANDEEVQERKERELRIIHEMGFDVYFLIVADLCDFARSRNIWWTLRGSGAGSLVAYSIGITGLDPIHNNLIFERFLNPGRVTMPDFDLDFPDDQREEMIRYTVEKYGANQVAQIATFGRMKARAAIRDVGRAQDISLDDVDRIAKMIPAIPGNPATIQDVLTEGHEFYDQELKELYGKDGWERSLLDTSMQLEGVARHAGIHAAAVIVADKDLTNYTPLMRGSKGSITETITQFEFPVLESLGLLKIDFLGLSTLTVMREACRLIKEHHGIQYGLDSIPIEGPEAEPAFRLLSSGEVSGVFQVESPGMRRVLTEMKPTAFEHIIATISLYRPGPMEYIPNYIRRMHGEEEMEVKHPALKPILAETYGIIVYQEQIIQILNQLADYTPGEADLVRQAVSKKDASKIEYHKALFIGGCGKNGISASEAQAIYADIEFFARYGFNKAHAADYAVITVQTAYLKANYPVEYMAALLLVERDKTEKVITFIQECRRMGIHVLPPDVNYSGLDFAIQDLPADADQETLPKDPTLAYDFPVSAGSAIRFGMAAVKNVGVGPVQAILDARAEGGPFTNLEDLCDRVDLRQVNKRSLECLIKVGAFDSFGRQSERGKGQLRRQLLDVIDQCIARSAATHSARESGQLSMFDLFAGPDGEAQPEQFPIRLPEYEEAGARTSDRERFAWEKDLLGVYVSSHPVQQLNVDLSRFTTCPCPELDERHDGKNVSLVGMVASIRTTVTKKGDRMAFVQLEDMQGQCEAVFFPDVYEKCKENLQEERVVHVKGKAQTRGGRTSVLVDSLHTSIEFGQAKAEEKHTEVGERWDAVPGAWSNGSDFEYMPPPADSPPDEPSINTTPPPPETEFPGETAPESKEKAATGMVDVTASSEGYAEPSSLPPGILAENGQETRTSPLSDAPAEQERTDTEAEGPGTNEDPAHGGSFSEQPAPEVQAPMFNGGLAGAAHVTDSEEANTAQHAENGRHLLRITFSRSGQFSRDKYRLREIFEAVRDPKGRDQFVVVLETNGSRHQLTFPNEYCNVSTRLLKELRNHFKVEVAVEDQP</sequence>
<keyword evidence="8" id="KW-0239">DNA-directed DNA polymerase</keyword>
<accession>A0A6B1DCR6</accession>
<dbReference type="SUPFAM" id="SSF50249">
    <property type="entry name" value="Nucleic acid-binding proteins"/>
    <property type="match status" value="1"/>
</dbReference>
<dbReference type="InterPro" id="IPR004365">
    <property type="entry name" value="NA-bd_OB_tRNA"/>
</dbReference>
<evidence type="ECO:0000256" key="2">
    <source>
        <dbReference type="ARBA" id="ARBA00009496"/>
    </source>
</evidence>
<dbReference type="Gene3D" id="1.10.10.1600">
    <property type="entry name" value="Bacterial DNA polymerase III alpha subunit, thumb domain"/>
    <property type="match status" value="1"/>
</dbReference>
<dbReference type="EC" id="2.7.7.7" evidence="3"/>
<dbReference type="InterPro" id="IPR016195">
    <property type="entry name" value="Pol/histidinol_Pase-like"/>
</dbReference>
<dbReference type="Gene3D" id="1.10.150.870">
    <property type="match status" value="1"/>
</dbReference>
<protein>
    <recommendedName>
        <fullName evidence="4">DNA polymerase III subunit alpha</fullName>
        <ecNumber evidence="3">2.7.7.7</ecNumber>
    </recommendedName>
</protein>
<gene>
    <name evidence="12" type="primary">dnaE</name>
    <name evidence="12" type="ORF">F4X14_20795</name>
</gene>
<dbReference type="NCBIfam" id="NF004226">
    <property type="entry name" value="PRK05673.1"/>
    <property type="match status" value="1"/>
</dbReference>
<feature type="domain" description="Polymerase/histidinol phosphatase N-terminal" evidence="11">
    <location>
        <begin position="6"/>
        <end position="73"/>
    </location>
</feature>
<dbReference type="Pfam" id="PF07733">
    <property type="entry name" value="DNA_pol3_alpha"/>
    <property type="match status" value="1"/>
</dbReference>
<comment type="caution">
    <text evidence="12">The sequence shown here is derived from an EMBL/GenBank/DDBJ whole genome shotgun (WGS) entry which is preliminary data.</text>
</comment>
<comment type="similarity">
    <text evidence="2">Belongs to the DNA polymerase type-C family. DnaE subfamily.</text>
</comment>
<evidence type="ECO:0000313" key="12">
    <source>
        <dbReference type="EMBL" id="MYC97399.1"/>
    </source>
</evidence>
<keyword evidence="6 12" id="KW-0548">Nucleotidyltransferase</keyword>
<dbReference type="Pfam" id="PF17657">
    <property type="entry name" value="DNA_pol3_finger"/>
    <property type="match status" value="1"/>
</dbReference>
<dbReference type="InterPro" id="IPR003141">
    <property type="entry name" value="Pol/His_phosphatase_N"/>
</dbReference>
<reference evidence="12" key="1">
    <citation type="submission" date="2019-09" db="EMBL/GenBank/DDBJ databases">
        <title>Characterisation of the sponge microbiome using genome-centric metagenomics.</title>
        <authorList>
            <person name="Engelberts J.P."/>
            <person name="Robbins S.J."/>
            <person name="De Goeij J.M."/>
            <person name="Aranda M."/>
            <person name="Bell S.C."/>
            <person name="Webster N.S."/>
        </authorList>
    </citation>
    <scope>NUCLEOTIDE SEQUENCE</scope>
    <source>
        <strain evidence="12">SB0661_bin_32</strain>
    </source>
</reference>
<keyword evidence="7" id="KW-0235">DNA replication</keyword>
<evidence type="ECO:0000256" key="7">
    <source>
        <dbReference type="ARBA" id="ARBA00022705"/>
    </source>
</evidence>
<dbReference type="Gene3D" id="2.40.50.140">
    <property type="entry name" value="Nucleic acid-binding proteins"/>
    <property type="match status" value="1"/>
</dbReference>
<dbReference type="InterPro" id="IPR012340">
    <property type="entry name" value="NA-bd_OB-fold"/>
</dbReference>
<dbReference type="Gene3D" id="3.20.20.140">
    <property type="entry name" value="Metal-dependent hydrolases"/>
    <property type="match status" value="1"/>
</dbReference>
<evidence type="ECO:0000256" key="1">
    <source>
        <dbReference type="ARBA" id="ARBA00004496"/>
    </source>
</evidence>
<dbReference type="SUPFAM" id="SSF89550">
    <property type="entry name" value="PHP domain-like"/>
    <property type="match status" value="1"/>
</dbReference>
<dbReference type="PANTHER" id="PTHR32294:SF0">
    <property type="entry name" value="DNA POLYMERASE III SUBUNIT ALPHA"/>
    <property type="match status" value="1"/>
</dbReference>
<dbReference type="GO" id="GO:0003676">
    <property type="term" value="F:nucleic acid binding"/>
    <property type="evidence" value="ECO:0007669"/>
    <property type="project" value="InterPro"/>
</dbReference>
<comment type="subcellular location">
    <subcellularLocation>
        <location evidence="1">Cytoplasm</location>
    </subcellularLocation>
</comment>
<dbReference type="GO" id="GO:0003887">
    <property type="term" value="F:DNA-directed DNA polymerase activity"/>
    <property type="evidence" value="ECO:0007669"/>
    <property type="project" value="UniProtKB-KW"/>
</dbReference>
<evidence type="ECO:0000256" key="9">
    <source>
        <dbReference type="ARBA" id="ARBA00049244"/>
    </source>
</evidence>
<evidence type="ECO:0000256" key="4">
    <source>
        <dbReference type="ARBA" id="ARBA00019114"/>
    </source>
</evidence>
<feature type="region of interest" description="Disordered" evidence="10">
    <location>
        <begin position="1124"/>
        <end position="1262"/>
    </location>
</feature>
<dbReference type="InterPro" id="IPR004013">
    <property type="entry name" value="PHP_dom"/>
</dbReference>
<dbReference type="CDD" id="cd12113">
    <property type="entry name" value="PHP_PolIIIA_DnaE3"/>
    <property type="match status" value="1"/>
</dbReference>
<dbReference type="InterPro" id="IPR004805">
    <property type="entry name" value="DnaE2/DnaE/PolC"/>
</dbReference>
<dbReference type="EMBL" id="VXMH01000116">
    <property type="protein sequence ID" value="MYC97399.1"/>
    <property type="molecule type" value="Genomic_DNA"/>
</dbReference>
<organism evidence="12">
    <name type="scientific">Caldilineaceae bacterium SB0661_bin_32</name>
    <dbReference type="NCBI Taxonomy" id="2605255"/>
    <lineage>
        <taxon>Bacteria</taxon>
        <taxon>Bacillati</taxon>
        <taxon>Chloroflexota</taxon>
        <taxon>Caldilineae</taxon>
        <taxon>Caldilineales</taxon>
        <taxon>Caldilineaceae</taxon>
    </lineage>
</organism>
<dbReference type="InterPro" id="IPR029460">
    <property type="entry name" value="DNAPol_HHH"/>
</dbReference>
<evidence type="ECO:0000256" key="10">
    <source>
        <dbReference type="SAM" id="MobiDB-lite"/>
    </source>
</evidence>
<dbReference type="PANTHER" id="PTHR32294">
    <property type="entry name" value="DNA POLYMERASE III SUBUNIT ALPHA"/>
    <property type="match status" value="1"/>
</dbReference>
<dbReference type="Pfam" id="PF14579">
    <property type="entry name" value="HHH_6"/>
    <property type="match status" value="1"/>
</dbReference>
<feature type="compositionally biased region" description="Basic and acidic residues" evidence="10">
    <location>
        <begin position="1124"/>
        <end position="1136"/>
    </location>
</feature>
<evidence type="ECO:0000256" key="6">
    <source>
        <dbReference type="ARBA" id="ARBA00022695"/>
    </source>
</evidence>
<dbReference type="CDD" id="cd04485">
    <property type="entry name" value="DnaE_OBF"/>
    <property type="match status" value="1"/>
</dbReference>
<dbReference type="Pfam" id="PF02811">
    <property type="entry name" value="PHP"/>
    <property type="match status" value="1"/>
</dbReference>
<dbReference type="Pfam" id="PF01336">
    <property type="entry name" value="tRNA_anti-codon"/>
    <property type="match status" value="1"/>
</dbReference>